<organism evidence="5 6">
    <name type="scientific">Flaviflexus equikiangi</name>
    <dbReference type="NCBI Taxonomy" id="2758573"/>
    <lineage>
        <taxon>Bacteria</taxon>
        <taxon>Bacillati</taxon>
        <taxon>Actinomycetota</taxon>
        <taxon>Actinomycetes</taxon>
        <taxon>Actinomycetales</taxon>
        <taxon>Actinomycetaceae</taxon>
        <taxon>Flaviflexus</taxon>
    </lineage>
</organism>
<dbReference type="SUPFAM" id="SSF53822">
    <property type="entry name" value="Periplasmic binding protein-like I"/>
    <property type="match status" value="1"/>
</dbReference>
<keyword evidence="6" id="KW-1185">Reference proteome</keyword>
<dbReference type="SMART" id="SM00354">
    <property type="entry name" value="HTH_LACI"/>
    <property type="match status" value="1"/>
</dbReference>
<dbReference type="PANTHER" id="PTHR30146:SF153">
    <property type="entry name" value="LACTOSE OPERON REPRESSOR"/>
    <property type="match status" value="1"/>
</dbReference>
<reference evidence="6" key="1">
    <citation type="submission" date="2021-02" db="EMBL/GenBank/DDBJ databases">
        <title>Leucobacter sp. CX169.</title>
        <authorList>
            <person name="Cheng Y."/>
        </authorList>
    </citation>
    <scope>NUCLEOTIDE SEQUENCE [LARGE SCALE GENOMIC DNA]</scope>
    <source>
        <strain evidence="6">JY899</strain>
    </source>
</reference>
<evidence type="ECO:0000313" key="5">
    <source>
        <dbReference type="EMBL" id="MBM9433468.1"/>
    </source>
</evidence>
<evidence type="ECO:0000256" key="3">
    <source>
        <dbReference type="ARBA" id="ARBA00023163"/>
    </source>
</evidence>
<dbReference type="InterPro" id="IPR028082">
    <property type="entry name" value="Peripla_BP_I"/>
</dbReference>
<dbReference type="EMBL" id="JAFFJS010000004">
    <property type="protein sequence ID" value="MBM9433468.1"/>
    <property type="molecule type" value="Genomic_DNA"/>
</dbReference>
<keyword evidence="1" id="KW-0805">Transcription regulation</keyword>
<dbReference type="InterPro" id="IPR046335">
    <property type="entry name" value="LacI/GalR-like_sensor"/>
</dbReference>
<accession>A0ABS2TH88</accession>
<proteinExistence type="predicted"/>
<dbReference type="CDD" id="cd01392">
    <property type="entry name" value="HTH_LacI"/>
    <property type="match status" value="1"/>
</dbReference>
<name>A0ABS2TH88_9ACTO</name>
<keyword evidence="2 5" id="KW-0238">DNA-binding</keyword>
<dbReference type="GO" id="GO:0003677">
    <property type="term" value="F:DNA binding"/>
    <property type="evidence" value="ECO:0007669"/>
    <property type="project" value="UniProtKB-KW"/>
</dbReference>
<dbReference type="Gene3D" id="3.40.50.2300">
    <property type="match status" value="2"/>
</dbReference>
<dbReference type="PANTHER" id="PTHR30146">
    <property type="entry name" value="LACI-RELATED TRANSCRIPTIONAL REPRESSOR"/>
    <property type="match status" value="1"/>
</dbReference>
<dbReference type="PROSITE" id="PS50932">
    <property type="entry name" value="HTH_LACI_2"/>
    <property type="match status" value="1"/>
</dbReference>
<evidence type="ECO:0000256" key="2">
    <source>
        <dbReference type="ARBA" id="ARBA00023125"/>
    </source>
</evidence>
<dbReference type="RefSeq" id="WP_187996753.1">
    <property type="nucleotide sequence ID" value="NZ_JACEXG010000004.1"/>
</dbReference>
<keyword evidence="3" id="KW-0804">Transcription</keyword>
<dbReference type="Gene3D" id="1.10.260.40">
    <property type="entry name" value="lambda repressor-like DNA-binding domains"/>
    <property type="match status" value="1"/>
</dbReference>
<dbReference type="InterPro" id="IPR010982">
    <property type="entry name" value="Lambda_DNA-bd_dom_sf"/>
</dbReference>
<dbReference type="Pfam" id="PF13377">
    <property type="entry name" value="Peripla_BP_3"/>
    <property type="match status" value="1"/>
</dbReference>
<protein>
    <submittedName>
        <fullName evidence="5">LacI family DNA-binding transcriptional regulator</fullName>
    </submittedName>
</protein>
<comment type="caution">
    <text evidence="5">The sequence shown here is derived from an EMBL/GenBank/DDBJ whole genome shotgun (WGS) entry which is preliminary data.</text>
</comment>
<dbReference type="Pfam" id="PF00356">
    <property type="entry name" value="LacI"/>
    <property type="match status" value="1"/>
</dbReference>
<evidence type="ECO:0000313" key="6">
    <source>
        <dbReference type="Proteomes" id="UP000705983"/>
    </source>
</evidence>
<evidence type="ECO:0000259" key="4">
    <source>
        <dbReference type="PROSITE" id="PS50932"/>
    </source>
</evidence>
<dbReference type="Proteomes" id="UP000705983">
    <property type="component" value="Unassembled WGS sequence"/>
</dbReference>
<feature type="domain" description="HTH lacI-type" evidence="4">
    <location>
        <begin position="5"/>
        <end position="59"/>
    </location>
</feature>
<dbReference type="InterPro" id="IPR000843">
    <property type="entry name" value="HTH_LacI"/>
</dbReference>
<dbReference type="SUPFAM" id="SSF47413">
    <property type="entry name" value="lambda repressor-like DNA-binding domains"/>
    <property type="match status" value="1"/>
</dbReference>
<dbReference type="PROSITE" id="PS00356">
    <property type="entry name" value="HTH_LACI_1"/>
    <property type="match status" value="1"/>
</dbReference>
<sequence>MANRIRLADVAVRAGVSTATVSRVLNGKSSVAASTRQTVLDALDAVGFDRPDQAKERPQLVGVVAPELTNPIAPHFVQELESQLSAAGCAPVLSTHAIGKDDAYLRLLLDTGVSGIIFLAGRSAGPGFDSDRQLIDVPYVTINGWNPTIGVPDFSSDDVEAIKDSVRHLHHAGHRHIGLMTGPERFRNVQDMAIGYRQAMLELCPDVDQHVIHSLFSIEGGQLAADQLLDHDITGIICGSDVMALGAIRQIRQRGLAVPEDVSIIGYDDSPLMAFTDPPLTSNRQPVRQIVSGAVETLIELMSGSNPPRVPVSYRTELITRGSSGSASKR</sequence>
<evidence type="ECO:0000256" key="1">
    <source>
        <dbReference type="ARBA" id="ARBA00023015"/>
    </source>
</evidence>
<gene>
    <name evidence="5" type="ORF">JVW63_07145</name>
</gene>